<reference evidence="5" key="1">
    <citation type="journal article" date="2022" name="Int. J. Mol. Sci.">
        <title>Draft Genome of Tanacetum Coccineum: Genomic Comparison of Closely Related Tanacetum-Family Plants.</title>
        <authorList>
            <person name="Yamashiro T."/>
            <person name="Shiraishi A."/>
            <person name="Nakayama K."/>
            <person name="Satake H."/>
        </authorList>
    </citation>
    <scope>NUCLEOTIDE SEQUENCE</scope>
</reference>
<dbReference type="EMBL" id="BQNB010019815">
    <property type="protein sequence ID" value="GJT89350.1"/>
    <property type="molecule type" value="Genomic_DNA"/>
</dbReference>
<feature type="transmembrane region" description="Helical" evidence="3">
    <location>
        <begin position="970"/>
        <end position="987"/>
    </location>
</feature>
<dbReference type="Pfam" id="PF00076">
    <property type="entry name" value="RRM_1"/>
    <property type="match status" value="1"/>
</dbReference>
<dbReference type="InterPro" id="IPR005135">
    <property type="entry name" value="Endo/exonuclease/phosphatase"/>
</dbReference>
<dbReference type="InterPro" id="IPR036691">
    <property type="entry name" value="Endo/exonu/phosph_ase_sf"/>
</dbReference>
<dbReference type="Pfam" id="PF13966">
    <property type="entry name" value="zf-RVT"/>
    <property type="match status" value="1"/>
</dbReference>
<dbReference type="CDD" id="cd00590">
    <property type="entry name" value="RRM_SF"/>
    <property type="match status" value="1"/>
</dbReference>
<keyword evidence="6" id="KW-1185">Reference proteome</keyword>
<feature type="region of interest" description="Disordered" evidence="2">
    <location>
        <begin position="374"/>
        <end position="413"/>
    </location>
</feature>
<gene>
    <name evidence="5" type="ORF">Tco_1071067</name>
</gene>
<keyword evidence="5" id="KW-0808">Transferase</keyword>
<dbReference type="SUPFAM" id="SSF56219">
    <property type="entry name" value="DNase I-like"/>
    <property type="match status" value="1"/>
</dbReference>
<evidence type="ECO:0000256" key="3">
    <source>
        <dbReference type="SAM" id="Phobius"/>
    </source>
</evidence>
<dbReference type="InterPro" id="IPR012677">
    <property type="entry name" value="Nucleotide-bd_a/b_plait_sf"/>
</dbReference>
<evidence type="ECO:0000313" key="6">
    <source>
        <dbReference type="Proteomes" id="UP001151760"/>
    </source>
</evidence>
<dbReference type="PROSITE" id="PS50102">
    <property type="entry name" value="RRM"/>
    <property type="match status" value="1"/>
</dbReference>
<dbReference type="SMART" id="SM00360">
    <property type="entry name" value="RRM"/>
    <property type="match status" value="1"/>
</dbReference>
<proteinExistence type="predicted"/>
<keyword evidence="3" id="KW-1133">Transmembrane helix</keyword>
<sequence length="1159" mass="130978">MLKKSLHPFFVTNFPESLDAKGLWREFQSFGRIVDAFIANKRSKIGKRFGFVRFLGISNVDAFVNTLSNIWMGSYHVFVSVAKFQRQNKTESIPLNKDFLGLKNLNVTQFRNSTGSNSHHTHSHKPFFASVASGDGDVKRSQNNVNQHKDNHIILKDLDLITVDDTSTVVLVKVKEVDSINNIYRICKNEGFDDSNESLQNVWSAIRVASPSFTIDERMVWIEITGLPLCAWGSNAYKKVASVFGKFQFFDSDVDDNMSLGRVCIATKIPSFIAESVKAIIHGRIFDVNVKEVSTWNTNIENDLECNDSEGIQEDDDHSFNIDHNDILDDFIEQVVEKKYSFSTNEVQEKINIDDQVVSGDTCSKPPGFETLIKEDALPDEKSNEVKDSKCNGNNVNPKKETEKSVDSNGSIPPGFDNFVTGAIGTSPFYKSRSSKCSTSFGNCKSKIRKGFSFINEINKMIEVGGALGYDVKGCKRSFRKMINGMGIQETKMTKLELFKLKSMWGNFTFDYECSMARGRFGGLVTIWDPNVFSKSQIWCSDNFIIVEGKWLNATKNYYLINVYDPQQQPDKANLWESLRIFIQQHDGHFILFGDLNEVRCEDERFGSSFSSSDAMIFNSFIQDVGLIDLSMGGKMYTWMNKIGSKLSKLDRFLVLDGVLTDHPHLQATVLDKLWSDHNPILLHCKFFDFGPTPFKLFHSWFDRNGFDDVVKEAWNSYSYEGNGSILTFHKKLRGLKSHLKLWYSRTKESEQSTKRNILLSLRTLEEKIDAGCVNDEDRDLRVNKLLELESLDKLESVDLIQKARLKWDVEGDKNSKFFHGIINSKRKSRMINGILHEGEWITDPIAIKSALLNFFKVKFSRHDTSVTFPPIVASKRLSDYDVIFLDSMVSLEEIKSAVWDCSSQKASGPMGFRFYLSRNIGILFTMIFNVLLMAFSLQAGLSSSRASILVNGSPTSEFSLKRGLRQGDPLSLFLFIIVMEGLNIMLKDGLAANLFRARLSSWKANLLSLAGRLTLIKAVLGSLGFGCGSINGGRTLADLNSFLMDLSSVILSNDVDVVSSSLSSDGIYSVSDVRIHIDDCVLLNSLPFTRWFKAIPRKVNIFMWHLFLDRLPHRLNLSSWGLDIDSIMCPLCNKHVESNSHVFFTCDTACGVWSLVRG</sequence>
<dbReference type="PANTHER" id="PTHR33710:SF64">
    <property type="entry name" value="ENDONUCLEASE_EXONUCLEASE_PHOSPHATASE DOMAIN-CONTAINING PROTEIN"/>
    <property type="match status" value="1"/>
</dbReference>
<dbReference type="InterPro" id="IPR026960">
    <property type="entry name" value="RVT-Znf"/>
</dbReference>
<dbReference type="InterPro" id="IPR035979">
    <property type="entry name" value="RBD_domain_sf"/>
</dbReference>
<dbReference type="Gene3D" id="3.60.10.10">
    <property type="entry name" value="Endonuclease/exonuclease/phosphatase"/>
    <property type="match status" value="1"/>
</dbReference>
<feature type="compositionally biased region" description="Basic and acidic residues" evidence="2">
    <location>
        <begin position="374"/>
        <end position="390"/>
    </location>
</feature>
<dbReference type="Pfam" id="PF03372">
    <property type="entry name" value="Exo_endo_phos"/>
    <property type="match status" value="1"/>
</dbReference>
<name>A0ABQ5HNF9_9ASTR</name>
<dbReference type="PANTHER" id="PTHR33710">
    <property type="entry name" value="BNAC02G09200D PROTEIN"/>
    <property type="match status" value="1"/>
</dbReference>
<reference evidence="5" key="2">
    <citation type="submission" date="2022-01" db="EMBL/GenBank/DDBJ databases">
        <authorList>
            <person name="Yamashiro T."/>
            <person name="Shiraishi A."/>
            <person name="Satake H."/>
            <person name="Nakayama K."/>
        </authorList>
    </citation>
    <scope>NUCLEOTIDE SEQUENCE</scope>
</reference>
<evidence type="ECO:0000256" key="1">
    <source>
        <dbReference type="PROSITE-ProRule" id="PRU00176"/>
    </source>
</evidence>
<comment type="caution">
    <text evidence="5">The sequence shown here is derived from an EMBL/GenBank/DDBJ whole genome shotgun (WGS) entry which is preliminary data.</text>
</comment>
<keyword evidence="1" id="KW-0694">RNA-binding</keyword>
<feature type="domain" description="RRM" evidence="4">
    <location>
        <begin position="7"/>
        <end position="84"/>
    </location>
</feature>
<dbReference type="InterPro" id="IPR000504">
    <property type="entry name" value="RRM_dom"/>
</dbReference>
<protein>
    <submittedName>
        <fullName evidence="5">RNA-directed DNA polymerase, eukaryota, reverse transcriptase zinc-binding domain protein</fullName>
    </submittedName>
</protein>
<evidence type="ECO:0000313" key="5">
    <source>
        <dbReference type="EMBL" id="GJT89350.1"/>
    </source>
</evidence>
<feature type="transmembrane region" description="Helical" evidence="3">
    <location>
        <begin position="921"/>
        <end position="942"/>
    </location>
</feature>
<dbReference type="Proteomes" id="UP001151760">
    <property type="component" value="Unassembled WGS sequence"/>
</dbReference>
<accession>A0ABQ5HNF9</accession>
<organism evidence="5 6">
    <name type="scientific">Tanacetum coccineum</name>
    <dbReference type="NCBI Taxonomy" id="301880"/>
    <lineage>
        <taxon>Eukaryota</taxon>
        <taxon>Viridiplantae</taxon>
        <taxon>Streptophyta</taxon>
        <taxon>Embryophyta</taxon>
        <taxon>Tracheophyta</taxon>
        <taxon>Spermatophyta</taxon>
        <taxon>Magnoliopsida</taxon>
        <taxon>eudicotyledons</taxon>
        <taxon>Gunneridae</taxon>
        <taxon>Pentapetalae</taxon>
        <taxon>asterids</taxon>
        <taxon>campanulids</taxon>
        <taxon>Asterales</taxon>
        <taxon>Asteraceae</taxon>
        <taxon>Asteroideae</taxon>
        <taxon>Anthemideae</taxon>
        <taxon>Anthemidinae</taxon>
        <taxon>Tanacetum</taxon>
    </lineage>
</organism>
<keyword evidence="5" id="KW-0548">Nucleotidyltransferase</keyword>
<dbReference type="Gene3D" id="3.30.70.330">
    <property type="match status" value="1"/>
</dbReference>
<keyword evidence="5" id="KW-0695">RNA-directed DNA polymerase</keyword>
<keyword evidence="3" id="KW-0812">Transmembrane</keyword>
<evidence type="ECO:0000259" key="4">
    <source>
        <dbReference type="PROSITE" id="PS50102"/>
    </source>
</evidence>
<keyword evidence="3" id="KW-0472">Membrane</keyword>
<dbReference type="SUPFAM" id="SSF54928">
    <property type="entry name" value="RNA-binding domain, RBD"/>
    <property type="match status" value="1"/>
</dbReference>
<dbReference type="GO" id="GO:0003964">
    <property type="term" value="F:RNA-directed DNA polymerase activity"/>
    <property type="evidence" value="ECO:0007669"/>
    <property type="project" value="UniProtKB-KW"/>
</dbReference>
<evidence type="ECO:0000256" key="2">
    <source>
        <dbReference type="SAM" id="MobiDB-lite"/>
    </source>
</evidence>